<keyword evidence="3" id="KW-1185">Reference proteome</keyword>
<protein>
    <submittedName>
        <fullName evidence="2">Uncharacterized protein</fullName>
    </submittedName>
</protein>
<dbReference type="AlphaFoldDB" id="A0A9P4V8N7"/>
<sequence>MSTRKEIKQCSTTTHTHTHVIQQAHVTRQETLRSSPYHSLDHSGTMLNMQHPMHILDPSSSSSDAYLASYANSLLMFPSRFIACPTPNPKEKRRKGEREREREIVWYRIDRSTAASLGRASARVRVNYGLRRGTGKTKGGRRRRIEYIGRRRRRSQRKRESFLRRRERGATLHLFLV</sequence>
<proteinExistence type="predicted"/>
<comment type="caution">
    <text evidence="2">The sequence shown here is derived from an EMBL/GenBank/DDBJ whole genome shotgun (WGS) entry which is preliminary data.</text>
</comment>
<name>A0A9P4V8N7_9PLEO</name>
<feature type="region of interest" description="Disordered" evidence="1">
    <location>
        <begin position="1"/>
        <end position="29"/>
    </location>
</feature>
<gene>
    <name evidence="2" type="ORF">EJ04DRAFT_287432</name>
</gene>
<evidence type="ECO:0000256" key="1">
    <source>
        <dbReference type="SAM" id="MobiDB-lite"/>
    </source>
</evidence>
<evidence type="ECO:0000313" key="2">
    <source>
        <dbReference type="EMBL" id="KAF2739695.1"/>
    </source>
</evidence>
<accession>A0A9P4V8N7</accession>
<dbReference type="EMBL" id="ML996103">
    <property type="protein sequence ID" value="KAF2739695.1"/>
    <property type="molecule type" value="Genomic_DNA"/>
</dbReference>
<reference evidence="2" key="1">
    <citation type="journal article" date="2020" name="Stud. Mycol.">
        <title>101 Dothideomycetes genomes: a test case for predicting lifestyles and emergence of pathogens.</title>
        <authorList>
            <person name="Haridas S."/>
            <person name="Albert R."/>
            <person name="Binder M."/>
            <person name="Bloem J."/>
            <person name="Labutti K."/>
            <person name="Salamov A."/>
            <person name="Andreopoulos B."/>
            <person name="Baker S."/>
            <person name="Barry K."/>
            <person name="Bills G."/>
            <person name="Bluhm B."/>
            <person name="Cannon C."/>
            <person name="Castanera R."/>
            <person name="Culley D."/>
            <person name="Daum C."/>
            <person name="Ezra D."/>
            <person name="Gonzalez J."/>
            <person name="Henrissat B."/>
            <person name="Kuo A."/>
            <person name="Liang C."/>
            <person name="Lipzen A."/>
            <person name="Lutzoni F."/>
            <person name="Magnuson J."/>
            <person name="Mondo S."/>
            <person name="Nolan M."/>
            <person name="Ohm R."/>
            <person name="Pangilinan J."/>
            <person name="Park H.-J."/>
            <person name="Ramirez L."/>
            <person name="Alfaro M."/>
            <person name="Sun H."/>
            <person name="Tritt A."/>
            <person name="Yoshinaga Y."/>
            <person name="Zwiers L.-H."/>
            <person name="Turgeon B."/>
            <person name="Goodwin S."/>
            <person name="Spatafora J."/>
            <person name="Crous P."/>
            <person name="Grigoriev I."/>
        </authorList>
    </citation>
    <scope>NUCLEOTIDE SEQUENCE</scope>
    <source>
        <strain evidence="2">CBS 125425</strain>
    </source>
</reference>
<dbReference type="Proteomes" id="UP000799444">
    <property type="component" value="Unassembled WGS sequence"/>
</dbReference>
<organism evidence="2 3">
    <name type="scientific">Polyplosphaeria fusca</name>
    <dbReference type="NCBI Taxonomy" id="682080"/>
    <lineage>
        <taxon>Eukaryota</taxon>
        <taxon>Fungi</taxon>
        <taxon>Dikarya</taxon>
        <taxon>Ascomycota</taxon>
        <taxon>Pezizomycotina</taxon>
        <taxon>Dothideomycetes</taxon>
        <taxon>Pleosporomycetidae</taxon>
        <taxon>Pleosporales</taxon>
        <taxon>Tetraplosphaeriaceae</taxon>
        <taxon>Polyplosphaeria</taxon>
    </lineage>
</organism>
<evidence type="ECO:0000313" key="3">
    <source>
        <dbReference type="Proteomes" id="UP000799444"/>
    </source>
</evidence>